<sequence length="282" mass="30268">MPRPARLRRLAFTLIAWLGIGAGLSAVGRADLPDPMRVDSKDAYILHVPGIAGEAGIDHFLIGGLKDGGFKGKAEIYDWTGDEKGLKALMNRRRADEEAAKVAEKVIAFRKANPKGQIMLTGHSAGTGVIIFALEKLPKDVKVDGALLLSPALSPDYDLSSALSHVTGRVYVFSSTLDYFVLGLGTKLFGTIDRKNGDSAGRVGFIQPANAADPKQYEKLVSCPYEKGWLKFGNIGDHVSVMSRTFSRHILSPLVLSHLPGGGLPLTRPVTPEPTPTTKPSE</sequence>
<dbReference type="Proteomes" id="UP000593765">
    <property type="component" value="Chromosome"/>
</dbReference>
<dbReference type="SUPFAM" id="SSF53474">
    <property type="entry name" value="alpha/beta-Hydrolases"/>
    <property type="match status" value="1"/>
</dbReference>
<organism evidence="1 2">
    <name type="scientific">Humisphaera borealis</name>
    <dbReference type="NCBI Taxonomy" id="2807512"/>
    <lineage>
        <taxon>Bacteria</taxon>
        <taxon>Pseudomonadati</taxon>
        <taxon>Planctomycetota</taxon>
        <taxon>Phycisphaerae</taxon>
        <taxon>Tepidisphaerales</taxon>
        <taxon>Tepidisphaeraceae</taxon>
        <taxon>Humisphaera</taxon>
    </lineage>
</organism>
<reference evidence="1 2" key="1">
    <citation type="submission" date="2020-10" db="EMBL/GenBank/DDBJ databases">
        <title>Wide distribution of Phycisphaera-like planctomycetes from WD2101 soil group in peatlands and genome analysis of the first cultivated representative.</title>
        <authorList>
            <person name="Dedysh S.N."/>
            <person name="Beletsky A.V."/>
            <person name="Ivanova A."/>
            <person name="Kulichevskaya I.S."/>
            <person name="Suzina N.E."/>
            <person name="Philippov D.A."/>
            <person name="Rakitin A.L."/>
            <person name="Mardanov A.V."/>
            <person name="Ravin N.V."/>
        </authorList>
    </citation>
    <scope>NUCLEOTIDE SEQUENCE [LARGE SCALE GENOMIC DNA]</scope>
    <source>
        <strain evidence="1 2">M1803</strain>
    </source>
</reference>
<protein>
    <submittedName>
        <fullName evidence="1">Uncharacterized protein</fullName>
    </submittedName>
</protein>
<gene>
    <name evidence="1" type="ORF">IPV69_16115</name>
</gene>
<dbReference type="KEGG" id="hbs:IPV69_16115"/>
<proteinExistence type="predicted"/>
<dbReference type="RefSeq" id="WP_206290715.1">
    <property type="nucleotide sequence ID" value="NZ_CP063458.1"/>
</dbReference>
<dbReference type="AlphaFoldDB" id="A0A7M2WQI8"/>
<dbReference type="InterPro" id="IPR029058">
    <property type="entry name" value="AB_hydrolase_fold"/>
</dbReference>
<keyword evidence="2" id="KW-1185">Reference proteome</keyword>
<evidence type="ECO:0000313" key="2">
    <source>
        <dbReference type="Proteomes" id="UP000593765"/>
    </source>
</evidence>
<evidence type="ECO:0000313" key="1">
    <source>
        <dbReference type="EMBL" id="QOV87805.1"/>
    </source>
</evidence>
<dbReference type="Gene3D" id="3.40.50.1820">
    <property type="entry name" value="alpha/beta hydrolase"/>
    <property type="match status" value="1"/>
</dbReference>
<dbReference type="EMBL" id="CP063458">
    <property type="protein sequence ID" value="QOV87805.1"/>
    <property type="molecule type" value="Genomic_DNA"/>
</dbReference>
<accession>A0A7M2WQI8</accession>
<name>A0A7M2WQI8_9BACT</name>